<dbReference type="PANTHER" id="PTHR34473:SF2">
    <property type="entry name" value="UPF0699 TRANSMEMBRANE PROTEIN YDBT"/>
    <property type="match status" value="1"/>
</dbReference>
<feature type="domain" description="YdbS-like PH" evidence="2">
    <location>
        <begin position="63"/>
        <end position="143"/>
    </location>
</feature>
<reference evidence="3 4" key="1">
    <citation type="submission" date="2022-10" db="EMBL/GenBank/DDBJ databases">
        <title>Draft genome assembly of moderately radiation resistant bacterium Metabacillus halosaccharovorans.</title>
        <authorList>
            <person name="Pal S."/>
            <person name="Gopinathan A."/>
        </authorList>
    </citation>
    <scope>NUCLEOTIDE SEQUENCE [LARGE SCALE GENOMIC DNA]</scope>
    <source>
        <strain evidence="3 4">VITHBRA001</strain>
    </source>
</reference>
<feature type="transmembrane region" description="Helical" evidence="1">
    <location>
        <begin position="40"/>
        <end position="61"/>
    </location>
</feature>
<gene>
    <name evidence="3" type="ORF">OIH86_01160</name>
</gene>
<keyword evidence="1" id="KW-1133">Transmembrane helix</keyword>
<dbReference type="Proteomes" id="UP001526147">
    <property type="component" value="Unassembled WGS sequence"/>
</dbReference>
<keyword evidence="1" id="KW-0812">Transmembrane</keyword>
<organism evidence="3 4">
    <name type="scientific">Metabacillus halosaccharovorans</name>
    <dbReference type="NCBI Taxonomy" id="930124"/>
    <lineage>
        <taxon>Bacteria</taxon>
        <taxon>Bacillati</taxon>
        <taxon>Bacillota</taxon>
        <taxon>Bacilli</taxon>
        <taxon>Bacillales</taxon>
        <taxon>Bacillaceae</taxon>
        <taxon>Metabacillus</taxon>
    </lineage>
</organism>
<dbReference type="RefSeq" id="WP_264141260.1">
    <property type="nucleotide sequence ID" value="NZ_JAOYEY010000015.1"/>
</dbReference>
<evidence type="ECO:0000313" key="3">
    <source>
        <dbReference type="EMBL" id="MCV9884269.1"/>
    </source>
</evidence>
<feature type="transmembrane region" description="Helical" evidence="1">
    <location>
        <begin position="352"/>
        <end position="370"/>
    </location>
</feature>
<proteinExistence type="predicted"/>
<feature type="transmembrane region" description="Helical" evidence="1">
    <location>
        <begin position="376"/>
        <end position="393"/>
    </location>
</feature>
<sequence length="482" mass="55311">MMFEPKRIHPVGMILSFVNMIKSYIIPAIIFFFVSSNESFNLYIIIGGSLLILFVVVTSILEWWKFTYIIEGGQLRIEHGIFVKKKRYIPIERIQTINISAGVIQQIFRLVKLQIETAGSGMEAEVSLTAIKKLEADRIQEEISKYKQLSKLSIGEDEQEEVLLHQPTYKMTTKDLLVAASTSSGIGVIISAVAAFVSQFDEFIPYDQIINRFDFLTNASITLYAILIFIAFFIAWILSIIGVVLKYAYFTVIKGEEELKISRGIFEKRQINIPTKRIQAIQIVQNPLRQLLGYTTIYIESAGGNSGDEGLSTILFPVVPKKNVEQLLLEFLPDFKQQSDLHRLPKRSMIRYCFRKTIPAIIVMIPVAYFLQPWGYVSIILLPVAAWWGYASYKDAGWNYHGDQLNIVFRIISKTHVLVNRKRLQSVKSKTTYFQKRVSLETFECTIKSGLLGRNFTVKDLDQQDVEKIINWYSYEESKKAN</sequence>
<feature type="transmembrane region" description="Helical" evidence="1">
    <location>
        <begin position="221"/>
        <end position="245"/>
    </location>
</feature>
<dbReference type="EMBL" id="JAOYEY010000015">
    <property type="protein sequence ID" value="MCV9884269.1"/>
    <property type="molecule type" value="Genomic_DNA"/>
</dbReference>
<accession>A0ABT3DB45</accession>
<protein>
    <submittedName>
        <fullName evidence="3">PH domain-containing protein</fullName>
    </submittedName>
</protein>
<dbReference type="InterPro" id="IPR005182">
    <property type="entry name" value="YdbS-like_PH"/>
</dbReference>
<name>A0ABT3DB45_9BACI</name>
<feature type="domain" description="YdbS-like PH" evidence="2">
    <location>
        <begin position="393"/>
        <end position="473"/>
    </location>
</feature>
<feature type="transmembrane region" description="Helical" evidence="1">
    <location>
        <begin position="176"/>
        <end position="197"/>
    </location>
</feature>
<dbReference type="Pfam" id="PF03703">
    <property type="entry name" value="bPH_2"/>
    <property type="match status" value="3"/>
</dbReference>
<evidence type="ECO:0000259" key="2">
    <source>
        <dbReference type="Pfam" id="PF03703"/>
    </source>
</evidence>
<comment type="caution">
    <text evidence="3">The sequence shown here is derived from an EMBL/GenBank/DDBJ whole genome shotgun (WGS) entry which is preliminary data.</text>
</comment>
<evidence type="ECO:0000313" key="4">
    <source>
        <dbReference type="Proteomes" id="UP001526147"/>
    </source>
</evidence>
<feature type="domain" description="YdbS-like PH" evidence="2">
    <location>
        <begin position="256"/>
        <end position="328"/>
    </location>
</feature>
<dbReference type="PANTHER" id="PTHR34473">
    <property type="entry name" value="UPF0699 TRANSMEMBRANE PROTEIN YDBS"/>
    <property type="match status" value="1"/>
</dbReference>
<evidence type="ECO:0000256" key="1">
    <source>
        <dbReference type="SAM" id="Phobius"/>
    </source>
</evidence>
<keyword evidence="1" id="KW-0472">Membrane</keyword>
<feature type="transmembrane region" description="Helical" evidence="1">
    <location>
        <begin position="12"/>
        <end position="34"/>
    </location>
</feature>
<dbReference type="InterPro" id="IPR014529">
    <property type="entry name" value="UCP026631"/>
</dbReference>
<keyword evidence="4" id="KW-1185">Reference proteome</keyword>
<dbReference type="PIRSF" id="PIRSF026631">
    <property type="entry name" value="UCP026631"/>
    <property type="match status" value="1"/>
</dbReference>